<keyword evidence="3" id="KW-1185">Reference proteome</keyword>
<gene>
    <name evidence="2" type="ORF">D5H75_39120</name>
</gene>
<sequence length="111" mass="12694">MEQCRDALRDLVGRLSEIDAETRRRHIVERTVSCYVRDLNVTFKAKLRADGVDGVDEYDGQVTDADVRFTMTSDDLVDLVAERLDFAPALLTGRVKMEASFSDILRLRRML</sequence>
<name>A0A3A4A135_9ACTN</name>
<dbReference type="InterPro" id="IPR036527">
    <property type="entry name" value="SCP2_sterol-bd_dom_sf"/>
</dbReference>
<evidence type="ECO:0000259" key="1">
    <source>
        <dbReference type="Pfam" id="PF02036"/>
    </source>
</evidence>
<dbReference type="InterPro" id="IPR003033">
    <property type="entry name" value="SCP2_sterol-bd_dom"/>
</dbReference>
<dbReference type="OrthoDB" id="3534000at2"/>
<dbReference type="Proteomes" id="UP000265768">
    <property type="component" value="Unassembled WGS sequence"/>
</dbReference>
<dbReference type="RefSeq" id="WP_119931683.1">
    <property type="nucleotide sequence ID" value="NZ_QZEY01000029.1"/>
</dbReference>
<dbReference type="SUPFAM" id="SSF55718">
    <property type="entry name" value="SCP-like"/>
    <property type="match status" value="1"/>
</dbReference>
<reference evidence="2 3" key="1">
    <citation type="submission" date="2018-09" db="EMBL/GenBank/DDBJ databases">
        <title>YIM 75507 draft genome.</title>
        <authorList>
            <person name="Tang S."/>
            <person name="Feng Y."/>
        </authorList>
    </citation>
    <scope>NUCLEOTIDE SEQUENCE [LARGE SCALE GENOMIC DNA]</scope>
    <source>
        <strain evidence="2 3">YIM 75507</strain>
    </source>
</reference>
<dbReference type="EMBL" id="QZEY01000029">
    <property type="protein sequence ID" value="RJL20680.1"/>
    <property type="molecule type" value="Genomic_DNA"/>
</dbReference>
<accession>A0A3A4A135</accession>
<protein>
    <recommendedName>
        <fullName evidence="1">SCP2 domain-containing protein</fullName>
    </recommendedName>
</protein>
<organism evidence="2 3">
    <name type="scientific">Bailinhaonella thermotolerans</name>
    <dbReference type="NCBI Taxonomy" id="1070861"/>
    <lineage>
        <taxon>Bacteria</taxon>
        <taxon>Bacillati</taxon>
        <taxon>Actinomycetota</taxon>
        <taxon>Actinomycetes</taxon>
        <taxon>Streptosporangiales</taxon>
        <taxon>Streptosporangiaceae</taxon>
        <taxon>Bailinhaonella</taxon>
    </lineage>
</organism>
<evidence type="ECO:0000313" key="2">
    <source>
        <dbReference type="EMBL" id="RJL20680.1"/>
    </source>
</evidence>
<dbReference type="AlphaFoldDB" id="A0A3A4A135"/>
<dbReference type="Pfam" id="PF02036">
    <property type="entry name" value="SCP2"/>
    <property type="match status" value="1"/>
</dbReference>
<dbReference type="Gene3D" id="3.30.1050.10">
    <property type="entry name" value="SCP2 sterol-binding domain"/>
    <property type="match status" value="1"/>
</dbReference>
<evidence type="ECO:0000313" key="3">
    <source>
        <dbReference type="Proteomes" id="UP000265768"/>
    </source>
</evidence>
<proteinExistence type="predicted"/>
<comment type="caution">
    <text evidence="2">The sequence shown here is derived from an EMBL/GenBank/DDBJ whole genome shotgun (WGS) entry which is preliminary data.</text>
</comment>
<feature type="domain" description="SCP2" evidence="1">
    <location>
        <begin position="17"/>
        <end position="98"/>
    </location>
</feature>